<dbReference type="HOGENOM" id="CLU_2823129_0_0_7"/>
<reference evidence="1 2" key="1">
    <citation type="journal article" date="2012" name="Stand. Genomic Sci.">
        <title>Complete genome sequence of the sulfur compounds oxidizing chemolithoautotroph Sulfuricurvum kujiense type strain (YK-1(T)).</title>
        <authorList>
            <person name="Han C."/>
            <person name="Kotsyurbenko O."/>
            <person name="Chertkov O."/>
            <person name="Held B."/>
            <person name="Lapidus A."/>
            <person name="Nolan M."/>
            <person name="Lucas S."/>
            <person name="Hammon N."/>
            <person name="Deshpande S."/>
            <person name="Cheng J.F."/>
            <person name="Tapia R."/>
            <person name="Goodwin L.A."/>
            <person name="Pitluck S."/>
            <person name="Liolios K."/>
            <person name="Pagani I."/>
            <person name="Ivanova N."/>
            <person name="Mavromatis K."/>
            <person name="Mikhailova N."/>
            <person name="Pati A."/>
            <person name="Chen A."/>
            <person name="Palaniappan K."/>
            <person name="Land M."/>
            <person name="Hauser L."/>
            <person name="Chang Y.J."/>
            <person name="Jeffries C.D."/>
            <person name="Brambilla E.M."/>
            <person name="Rohde M."/>
            <person name="Spring S."/>
            <person name="Sikorski J."/>
            <person name="Goker M."/>
            <person name="Woyke T."/>
            <person name="Bristow J."/>
            <person name="Eisen J.A."/>
            <person name="Markowitz V."/>
            <person name="Hugenholtz P."/>
            <person name="Kyrpides N.C."/>
            <person name="Klenk H.P."/>
            <person name="Detter J.C."/>
        </authorList>
    </citation>
    <scope>NUCLEOTIDE SEQUENCE [LARGE SCALE GENOMIC DNA]</scope>
    <source>
        <strain evidence="2">ATCC BAA-921 / DSM 16994 / JCM 11577 / YK-1</strain>
    </source>
</reference>
<name>E4U2T9_SULKY</name>
<dbReference type="Proteomes" id="UP000008721">
    <property type="component" value="Chromosome"/>
</dbReference>
<dbReference type="EMBL" id="CP002355">
    <property type="protein sequence ID" value="ADR34703.1"/>
    <property type="molecule type" value="Genomic_DNA"/>
</dbReference>
<dbReference type="KEGG" id="sku:Sulku_2043"/>
<organism evidence="1 2">
    <name type="scientific">Sulfuricurvum kujiense (strain ATCC BAA-921 / DSM 16994 / JCM 11577 / YK-1)</name>
    <dbReference type="NCBI Taxonomy" id="709032"/>
    <lineage>
        <taxon>Bacteria</taxon>
        <taxon>Pseudomonadati</taxon>
        <taxon>Campylobacterota</taxon>
        <taxon>Epsilonproteobacteria</taxon>
        <taxon>Campylobacterales</taxon>
        <taxon>Sulfurimonadaceae</taxon>
        <taxon>Sulfuricurvum</taxon>
    </lineage>
</organism>
<sequence>MNPILILVLIGIIGYAAEVNVSIPSSSDALSGKSVYTPPSRSIDVAEEGCVQKEDQNVTGHGGAKW</sequence>
<evidence type="ECO:0000313" key="1">
    <source>
        <dbReference type="EMBL" id="ADR34703.1"/>
    </source>
</evidence>
<proteinExistence type="predicted"/>
<protein>
    <submittedName>
        <fullName evidence="1">Uncharacterized protein</fullName>
    </submittedName>
</protein>
<evidence type="ECO:0000313" key="2">
    <source>
        <dbReference type="Proteomes" id="UP000008721"/>
    </source>
</evidence>
<dbReference type="STRING" id="709032.Sulku_2043"/>
<dbReference type="AlphaFoldDB" id="E4U2T9"/>
<gene>
    <name evidence="1" type="ordered locus">Sulku_2043</name>
</gene>
<dbReference type="RefSeq" id="WP_013460900.1">
    <property type="nucleotide sequence ID" value="NC_014762.1"/>
</dbReference>
<keyword evidence="2" id="KW-1185">Reference proteome</keyword>
<accession>E4U2T9</accession>